<dbReference type="InterPro" id="IPR002110">
    <property type="entry name" value="Ankyrin_rpt"/>
</dbReference>
<gene>
    <name evidence="2" type="ORF">CYMTET_18782</name>
</gene>
<dbReference type="SMART" id="SM00248">
    <property type="entry name" value="ANK"/>
    <property type="match status" value="2"/>
</dbReference>
<comment type="caution">
    <text evidence="2">The sequence shown here is derived from an EMBL/GenBank/DDBJ whole genome shotgun (WGS) entry which is preliminary data.</text>
</comment>
<accession>A0AAE0G7D9</accession>
<organism evidence="2 3">
    <name type="scientific">Cymbomonas tetramitiformis</name>
    <dbReference type="NCBI Taxonomy" id="36881"/>
    <lineage>
        <taxon>Eukaryota</taxon>
        <taxon>Viridiplantae</taxon>
        <taxon>Chlorophyta</taxon>
        <taxon>Pyramimonadophyceae</taxon>
        <taxon>Pyramimonadales</taxon>
        <taxon>Pyramimonadaceae</taxon>
        <taxon>Cymbomonas</taxon>
    </lineage>
</organism>
<evidence type="ECO:0000256" key="1">
    <source>
        <dbReference type="PROSITE-ProRule" id="PRU00023"/>
    </source>
</evidence>
<dbReference type="Gene3D" id="1.25.40.20">
    <property type="entry name" value="Ankyrin repeat-containing domain"/>
    <property type="match status" value="1"/>
</dbReference>
<dbReference type="Proteomes" id="UP001190700">
    <property type="component" value="Unassembled WGS sequence"/>
</dbReference>
<evidence type="ECO:0000313" key="2">
    <source>
        <dbReference type="EMBL" id="KAK3272954.1"/>
    </source>
</evidence>
<feature type="repeat" description="ANK" evidence="1">
    <location>
        <begin position="346"/>
        <end position="378"/>
    </location>
</feature>
<dbReference type="SUPFAM" id="SSF48403">
    <property type="entry name" value="Ankyrin repeat"/>
    <property type="match status" value="1"/>
</dbReference>
<dbReference type="PROSITE" id="PS50297">
    <property type="entry name" value="ANK_REP_REGION"/>
    <property type="match status" value="1"/>
</dbReference>
<name>A0AAE0G7D9_9CHLO</name>
<dbReference type="PROSITE" id="PS50088">
    <property type="entry name" value="ANK_REPEAT"/>
    <property type="match status" value="1"/>
</dbReference>
<reference evidence="2 3" key="1">
    <citation type="journal article" date="2015" name="Genome Biol. Evol.">
        <title>Comparative Genomics of a Bacterivorous Green Alga Reveals Evolutionary Causalities and Consequences of Phago-Mixotrophic Mode of Nutrition.</title>
        <authorList>
            <person name="Burns J.A."/>
            <person name="Paasch A."/>
            <person name="Narechania A."/>
            <person name="Kim E."/>
        </authorList>
    </citation>
    <scope>NUCLEOTIDE SEQUENCE [LARGE SCALE GENOMIC DNA]</scope>
    <source>
        <strain evidence="2 3">PLY_AMNH</strain>
    </source>
</reference>
<proteinExistence type="predicted"/>
<protein>
    <submittedName>
        <fullName evidence="2">Uncharacterized protein</fullName>
    </submittedName>
</protein>
<dbReference type="EMBL" id="LGRX02008699">
    <property type="protein sequence ID" value="KAK3272954.1"/>
    <property type="molecule type" value="Genomic_DNA"/>
</dbReference>
<keyword evidence="1" id="KW-0040">ANK repeat</keyword>
<dbReference type="AlphaFoldDB" id="A0AAE0G7D9"/>
<evidence type="ECO:0000313" key="3">
    <source>
        <dbReference type="Proteomes" id="UP001190700"/>
    </source>
</evidence>
<dbReference type="InterPro" id="IPR036770">
    <property type="entry name" value="Ankyrin_rpt-contain_sf"/>
</dbReference>
<keyword evidence="3" id="KW-1185">Reference proteome</keyword>
<dbReference type="Pfam" id="PF12796">
    <property type="entry name" value="Ank_2"/>
    <property type="match status" value="1"/>
</dbReference>
<sequence>MTKGQAGGLEAGIADGALTDSLAVLGGDAEVDGLLHEMVGTVLTEEESRLLEGAISQTDIPYLMKSALRRPRVCRSHIYAMFVAMYGRREASKALTRGPYEASAVEQEGAQYAQRLALTMVAENMTKVPLQGGSKLFHEKSVWDPFLRDGGELRAAAQKAAPVRCEGGVLTFIHKTVQEHLCAASLRTNLHQILRNLAAPLEDLEGELQPEVELNDGNESARRAEERLLQSEWAQVDLRDEDVVRDFLVDFFLDDLEFLAEVCFVVAWAERRYVGGYKAGGGGGLACDLLLGNVRAPLGGALPNSSGGTLLHAAAADGSHFAVSKLLEMRRRGIMDSELLDGRDEHGRSPLFCAAQWGHAQVVAALLAAGAQRDVRSKLRPEMSDASEGARIIALLRGGSGGAL</sequence>